<dbReference type="AlphaFoldDB" id="A0A9K3E0W5"/>
<evidence type="ECO:0000313" key="1">
    <source>
        <dbReference type="EMBL" id="KAF5764932.1"/>
    </source>
</evidence>
<organism evidence="1 2">
    <name type="scientific">Helianthus annuus</name>
    <name type="common">Common sunflower</name>
    <dbReference type="NCBI Taxonomy" id="4232"/>
    <lineage>
        <taxon>Eukaryota</taxon>
        <taxon>Viridiplantae</taxon>
        <taxon>Streptophyta</taxon>
        <taxon>Embryophyta</taxon>
        <taxon>Tracheophyta</taxon>
        <taxon>Spermatophyta</taxon>
        <taxon>Magnoliopsida</taxon>
        <taxon>eudicotyledons</taxon>
        <taxon>Gunneridae</taxon>
        <taxon>Pentapetalae</taxon>
        <taxon>asterids</taxon>
        <taxon>campanulids</taxon>
        <taxon>Asterales</taxon>
        <taxon>Asteraceae</taxon>
        <taxon>Asteroideae</taxon>
        <taxon>Heliantheae alliance</taxon>
        <taxon>Heliantheae</taxon>
        <taxon>Helianthus</taxon>
    </lineage>
</organism>
<keyword evidence="2" id="KW-1185">Reference proteome</keyword>
<dbReference type="EMBL" id="MNCJ02000330">
    <property type="protein sequence ID" value="KAF5764932.1"/>
    <property type="molecule type" value="Genomic_DNA"/>
</dbReference>
<gene>
    <name evidence="1" type="ORF">HanXRQr2_Chr15g0697721</name>
</gene>
<protein>
    <submittedName>
        <fullName evidence="1">Uncharacterized protein</fullName>
    </submittedName>
</protein>
<name>A0A9K3E0W5_HELAN</name>
<reference evidence="1" key="2">
    <citation type="submission" date="2020-06" db="EMBL/GenBank/DDBJ databases">
        <title>Helianthus annuus Genome sequencing and assembly Release 2.</title>
        <authorList>
            <person name="Gouzy J."/>
            <person name="Langlade N."/>
            <person name="Munos S."/>
        </authorList>
    </citation>
    <scope>NUCLEOTIDE SEQUENCE</scope>
    <source>
        <tissue evidence="1">Leaves</tissue>
    </source>
</reference>
<comment type="caution">
    <text evidence="1">The sequence shown here is derived from an EMBL/GenBank/DDBJ whole genome shotgun (WGS) entry which is preliminary data.</text>
</comment>
<dbReference type="Proteomes" id="UP000215914">
    <property type="component" value="Unassembled WGS sequence"/>
</dbReference>
<sequence>MEGRNGLIFSRRRVILEQLLSEIKTMSFMWVKNRAKRIEVEWDNWRRFEVSNVLLCPFAVGSNVVQPVCFSMVRYRYCIVVKSTPPDLMVRKQGNSSLYAYRMIILMNI</sequence>
<reference evidence="1" key="1">
    <citation type="journal article" date="2017" name="Nature">
        <title>The sunflower genome provides insights into oil metabolism, flowering and Asterid evolution.</title>
        <authorList>
            <person name="Badouin H."/>
            <person name="Gouzy J."/>
            <person name="Grassa C.J."/>
            <person name="Murat F."/>
            <person name="Staton S.E."/>
            <person name="Cottret L."/>
            <person name="Lelandais-Briere C."/>
            <person name="Owens G.L."/>
            <person name="Carrere S."/>
            <person name="Mayjonade B."/>
            <person name="Legrand L."/>
            <person name="Gill N."/>
            <person name="Kane N.C."/>
            <person name="Bowers J.E."/>
            <person name="Hubner S."/>
            <person name="Bellec A."/>
            <person name="Berard A."/>
            <person name="Berges H."/>
            <person name="Blanchet N."/>
            <person name="Boniface M.C."/>
            <person name="Brunel D."/>
            <person name="Catrice O."/>
            <person name="Chaidir N."/>
            <person name="Claudel C."/>
            <person name="Donnadieu C."/>
            <person name="Faraut T."/>
            <person name="Fievet G."/>
            <person name="Helmstetter N."/>
            <person name="King M."/>
            <person name="Knapp S.J."/>
            <person name="Lai Z."/>
            <person name="Le Paslier M.C."/>
            <person name="Lippi Y."/>
            <person name="Lorenzon L."/>
            <person name="Mandel J.R."/>
            <person name="Marage G."/>
            <person name="Marchand G."/>
            <person name="Marquand E."/>
            <person name="Bret-Mestries E."/>
            <person name="Morien E."/>
            <person name="Nambeesan S."/>
            <person name="Nguyen T."/>
            <person name="Pegot-Espagnet P."/>
            <person name="Pouilly N."/>
            <person name="Raftis F."/>
            <person name="Sallet E."/>
            <person name="Schiex T."/>
            <person name="Thomas J."/>
            <person name="Vandecasteele C."/>
            <person name="Vares D."/>
            <person name="Vear F."/>
            <person name="Vautrin S."/>
            <person name="Crespi M."/>
            <person name="Mangin B."/>
            <person name="Burke J.M."/>
            <person name="Salse J."/>
            <person name="Munos S."/>
            <person name="Vincourt P."/>
            <person name="Rieseberg L.H."/>
            <person name="Langlade N.B."/>
        </authorList>
    </citation>
    <scope>NUCLEOTIDE SEQUENCE</scope>
    <source>
        <tissue evidence="1">Leaves</tissue>
    </source>
</reference>
<proteinExistence type="predicted"/>
<dbReference type="Gramene" id="mRNA:HanXRQr2_Chr15g0697721">
    <property type="protein sequence ID" value="mRNA:HanXRQr2_Chr15g0697721"/>
    <property type="gene ID" value="HanXRQr2_Chr15g0697721"/>
</dbReference>
<accession>A0A9K3E0W5</accession>
<evidence type="ECO:0000313" key="2">
    <source>
        <dbReference type="Proteomes" id="UP000215914"/>
    </source>
</evidence>